<dbReference type="PROSITE" id="PS50111">
    <property type="entry name" value="CHEMOTAXIS_TRANSDUC_2"/>
    <property type="match status" value="1"/>
</dbReference>
<dbReference type="SUPFAM" id="SSF58104">
    <property type="entry name" value="Methyl-accepting chemotaxis protein (MCP) signaling domain"/>
    <property type="match status" value="1"/>
</dbReference>
<feature type="domain" description="Methyl-accepting transducer" evidence="3">
    <location>
        <begin position="166"/>
        <end position="277"/>
    </location>
</feature>
<dbReference type="Proteomes" id="UP000076268">
    <property type="component" value="Unassembled WGS sequence"/>
</dbReference>
<dbReference type="STRING" id="1794912.AXX12_11505"/>
<dbReference type="EMBL" id="LSGP01000020">
    <property type="protein sequence ID" value="KYZ75817.1"/>
    <property type="molecule type" value="Genomic_DNA"/>
</dbReference>
<proteinExistence type="predicted"/>
<evidence type="ECO:0000259" key="3">
    <source>
        <dbReference type="PROSITE" id="PS50111"/>
    </source>
</evidence>
<evidence type="ECO:0000256" key="1">
    <source>
        <dbReference type="ARBA" id="ARBA00023224"/>
    </source>
</evidence>
<organism evidence="4 5">
    <name type="scientific">Anaerosporomusa subterranea</name>
    <dbReference type="NCBI Taxonomy" id="1794912"/>
    <lineage>
        <taxon>Bacteria</taxon>
        <taxon>Bacillati</taxon>
        <taxon>Bacillota</taxon>
        <taxon>Negativicutes</taxon>
        <taxon>Acetonemataceae</taxon>
        <taxon>Anaerosporomusa</taxon>
    </lineage>
</organism>
<protein>
    <recommendedName>
        <fullName evidence="3">Methyl-accepting transducer domain-containing protein</fullName>
    </recommendedName>
</protein>
<keyword evidence="5" id="KW-1185">Reference proteome</keyword>
<dbReference type="PANTHER" id="PTHR32089">
    <property type="entry name" value="METHYL-ACCEPTING CHEMOTAXIS PROTEIN MCPB"/>
    <property type="match status" value="1"/>
</dbReference>
<dbReference type="InterPro" id="IPR004089">
    <property type="entry name" value="MCPsignal_dom"/>
</dbReference>
<dbReference type="Gene3D" id="1.10.287.950">
    <property type="entry name" value="Methyl-accepting chemotaxis protein"/>
    <property type="match status" value="1"/>
</dbReference>
<dbReference type="RefSeq" id="WP_066243649.1">
    <property type="nucleotide sequence ID" value="NZ_LSGP01000020.1"/>
</dbReference>
<gene>
    <name evidence="4" type="ORF">AXX12_11505</name>
</gene>
<dbReference type="GO" id="GO:0007165">
    <property type="term" value="P:signal transduction"/>
    <property type="evidence" value="ECO:0007669"/>
    <property type="project" value="UniProtKB-KW"/>
</dbReference>
<dbReference type="Pfam" id="PF00015">
    <property type="entry name" value="MCPsignal"/>
    <property type="match status" value="1"/>
</dbReference>
<evidence type="ECO:0000313" key="4">
    <source>
        <dbReference type="EMBL" id="KYZ75817.1"/>
    </source>
</evidence>
<evidence type="ECO:0000256" key="2">
    <source>
        <dbReference type="PROSITE-ProRule" id="PRU00284"/>
    </source>
</evidence>
<dbReference type="SMART" id="SM00283">
    <property type="entry name" value="MA"/>
    <property type="match status" value="1"/>
</dbReference>
<sequence>MQVSSILDHFVAAAPVIQALQQGDFTVSVNDVQKCLIYLPGKKIDFGVRAGDLLQQCHLGYRVISERRKIISEVTAEASAWNIPYRAVGVPLIEDSGEVVGSIVLTEATQRESMLRELSEQADTVMVQSVTAVREIAVRAEGLAAAGGQIGDVSAMVLNQMKHTDDTLGLIRYIADQTQLLGLNAAIEAARLGQQGRAFNVVASEVRTLANQSEKSVQEIAKGFQMLRAETDRLSTVSREVGRASGDQAASTQQILAGMEGLQALINSMRNLLDQSS</sequence>
<dbReference type="PANTHER" id="PTHR32089:SF112">
    <property type="entry name" value="LYSOZYME-LIKE PROTEIN-RELATED"/>
    <property type="match status" value="1"/>
</dbReference>
<name>A0A154BP97_ANASB</name>
<dbReference type="AlphaFoldDB" id="A0A154BP97"/>
<accession>A0A154BP97</accession>
<evidence type="ECO:0000313" key="5">
    <source>
        <dbReference type="Proteomes" id="UP000076268"/>
    </source>
</evidence>
<reference evidence="4 5" key="1">
    <citation type="submission" date="2016-02" db="EMBL/GenBank/DDBJ databases">
        <title>Anaerosporomusa subterraneum gen. nov., sp. nov., a spore-forming obligate anaerobe isolated from saprolite.</title>
        <authorList>
            <person name="Choi J.K."/>
            <person name="Shah M."/>
            <person name="Yee N."/>
        </authorList>
    </citation>
    <scope>NUCLEOTIDE SEQUENCE [LARGE SCALE GENOMIC DNA]</scope>
    <source>
        <strain evidence="4 5">RU4</strain>
    </source>
</reference>
<dbReference type="GO" id="GO:0016020">
    <property type="term" value="C:membrane"/>
    <property type="evidence" value="ECO:0007669"/>
    <property type="project" value="InterPro"/>
</dbReference>
<keyword evidence="1 2" id="KW-0807">Transducer</keyword>
<comment type="caution">
    <text evidence="4">The sequence shown here is derived from an EMBL/GenBank/DDBJ whole genome shotgun (WGS) entry which is preliminary data.</text>
</comment>